<dbReference type="Proteomes" id="UP000023152">
    <property type="component" value="Unassembled WGS sequence"/>
</dbReference>
<dbReference type="AlphaFoldDB" id="X6MN39"/>
<keyword evidence="2" id="KW-1185">Reference proteome</keyword>
<reference evidence="1 2" key="1">
    <citation type="journal article" date="2013" name="Curr. Biol.">
        <title>The Genome of the Foraminiferan Reticulomyxa filosa.</title>
        <authorList>
            <person name="Glockner G."/>
            <person name="Hulsmann N."/>
            <person name="Schleicher M."/>
            <person name="Noegel A.A."/>
            <person name="Eichinger L."/>
            <person name="Gallinger C."/>
            <person name="Pawlowski J."/>
            <person name="Sierra R."/>
            <person name="Euteneuer U."/>
            <person name="Pillet L."/>
            <person name="Moustafa A."/>
            <person name="Platzer M."/>
            <person name="Groth M."/>
            <person name="Szafranski K."/>
            <person name="Schliwa M."/>
        </authorList>
    </citation>
    <scope>NUCLEOTIDE SEQUENCE [LARGE SCALE GENOMIC DNA]</scope>
</reference>
<comment type="caution">
    <text evidence="1">The sequence shown here is derived from an EMBL/GenBank/DDBJ whole genome shotgun (WGS) entry which is preliminary data.</text>
</comment>
<proteinExistence type="predicted"/>
<protein>
    <submittedName>
        <fullName evidence="1">Uncharacterized protein</fullName>
    </submittedName>
</protein>
<evidence type="ECO:0000313" key="1">
    <source>
        <dbReference type="EMBL" id="ETO15378.1"/>
    </source>
</evidence>
<name>X6MN39_RETFI</name>
<sequence length="163" mass="19001">MKKIIISTPEKFVKKIIHNNLLLPSKETNQLSLQLILLYVKRQHDQWTIQTKQKQGHSKTTPNIDSNGSTCNNKLNFVIPIYRVRIVSSITRFTDFELSQRFFSFDEITKSILEIFHHSLHLCSVVHVQKLDAICKGRSTLNFEKTLLFCMSGIRTTYPLTRH</sequence>
<dbReference type="EMBL" id="ASPP01019183">
    <property type="protein sequence ID" value="ETO15378.1"/>
    <property type="molecule type" value="Genomic_DNA"/>
</dbReference>
<accession>X6MN39</accession>
<evidence type="ECO:0000313" key="2">
    <source>
        <dbReference type="Proteomes" id="UP000023152"/>
    </source>
</evidence>
<gene>
    <name evidence="1" type="ORF">RFI_21986</name>
</gene>
<organism evidence="1 2">
    <name type="scientific">Reticulomyxa filosa</name>
    <dbReference type="NCBI Taxonomy" id="46433"/>
    <lineage>
        <taxon>Eukaryota</taxon>
        <taxon>Sar</taxon>
        <taxon>Rhizaria</taxon>
        <taxon>Retaria</taxon>
        <taxon>Foraminifera</taxon>
        <taxon>Monothalamids</taxon>
        <taxon>Reticulomyxidae</taxon>
        <taxon>Reticulomyxa</taxon>
    </lineage>
</organism>